<dbReference type="KEGG" id="ngl:RG1141_PA13810"/>
<dbReference type="Proteomes" id="UP000028186">
    <property type="component" value="Plasmid pHAMBI1141a"/>
</dbReference>
<evidence type="ECO:0000313" key="2">
    <source>
        <dbReference type="Proteomes" id="UP000028186"/>
    </source>
</evidence>
<dbReference type="HOGENOM" id="CLU_1286499_0_0_5"/>
<name>A0A068TIL3_NEOGA</name>
<dbReference type="EMBL" id="HG938356">
    <property type="protein sequence ID" value="CDN58213.1"/>
    <property type="molecule type" value="Genomic_DNA"/>
</dbReference>
<organism evidence="1 2">
    <name type="scientific">Neorhizobium galegae bv. officinalis bv. officinalis str. HAMBI 1141</name>
    <dbReference type="NCBI Taxonomy" id="1028801"/>
    <lineage>
        <taxon>Bacteria</taxon>
        <taxon>Pseudomonadati</taxon>
        <taxon>Pseudomonadota</taxon>
        <taxon>Alphaproteobacteria</taxon>
        <taxon>Hyphomicrobiales</taxon>
        <taxon>Rhizobiaceae</taxon>
        <taxon>Rhizobium/Agrobacterium group</taxon>
        <taxon>Neorhizobium</taxon>
    </lineage>
</organism>
<gene>
    <name evidence="1" type="ORF">RG1141_PA13810</name>
</gene>
<dbReference type="PATRIC" id="fig|1028801.3.peg.6006"/>
<geneLocation type="plasmid" evidence="2">
    <name>II</name>
</geneLocation>
<evidence type="ECO:0000313" key="1">
    <source>
        <dbReference type="EMBL" id="CDN58213.1"/>
    </source>
</evidence>
<sequence length="219" mass="24283">MASSGNKDVSPETMRRNFLSRAAASIAAAPAPAGAVVGTERSEQGDPVVSLWRDWMVAHRLCGEACRRQQKLETELIREFGSFPRAKVPLSEDCGFIWAYSGREIDRLLPNTDQDEMRRQARAALAASRSEWKKADRRVGYTRAKKAEEEIADVEEALAKELWSAVPQSVAGVAVRLHSLLETEDPRSALEEAPWPELRMILADLVRVCAGPPAMQVKE</sequence>
<dbReference type="AlphaFoldDB" id="A0A068TIL3"/>
<accession>A0A068TIL3</accession>
<keyword evidence="1" id="KW-0614">Plasmid</keyword>
<protein>
    <submittedName>
        <fullName evidence="1">Uncharacterized protein</fullName>
    </submittedName>
</protein>
<proteinExistence type="predicted"/>
<reference evidence="2" key="1">
    <citation type="journal article" date="2014" name="BMC Genomics">
        <title>Genome sequencing of two Neorhizobium galegae strains reveals a noeT gene responsible for the unusual acetylation of the nodulation factors.</title>
        <authorList>
            <person name="Osterman J."/>
            <person name="Marsh J."/>
            <person name="Laine P.K."/>
            <person name="Zeng Z."/>
            <person name="Alatalo E."/>
            <person name="Sullivan J.T."/>
            <person name="Young J.P."/>
            <person name="Thomas-Oates J."/>
            <person name="Paulin L."/>
            <person name="Lindstrom K."/>
        </authorList>
    </citation>
    <scope>NUCLEOTIDE SEQUENCE [LARGE SCALE GENOMIC DNA]</scope>
    <source>
        <strain evidence="2">HAMBI 1141</strain>
        <plasmid evidence="2">II</plasmid>
    </source>
</reference>
<dbReference type="eggNOG" id="ENOG5033BQ2">
    <property type="taxonomic scope" value="Bacteria"/>
</dbReference>